<comment type="catalytic activity">
    <reaction evidence="1">
        <text>ATP + protein L-histidine = ADP + protein N-phospho-L-histidine.</text>
        <dbReference type="EC" id="2.7.13.3"/>
    </reaction>
</comment>
<feature type="active site" evidence="12">
    <location>
        <position position="132"/>
    </location>
</feature>
<keyword evidence="12" id="KW-0378">Hydrolase</keyword>
<keyword evidence="8" id="KW-0949">S-adenosyl-L-methionine</keyword>
<dbReference type="GO" id="GO:0008984">
    <property type="term" value="F:protein-glutamate methylesterase activity"/>
    <property type="evidence" value="ECO:0007669"/>
    <property type="project" value="InterPro"/>
</dbReference>
<keyword evidence="11" id="KW-0067">ATP-binding</keyword>
<dbReference type="Gene3D" id="3.30.450.20">
    <property type="entry name" value="PAS domain"/>
    <property type="match status" value="2"/>
</dbReference>
<feature type="domain" description="CheR-type methyltransferase" evidence="17">
    <location>
        <begin position="206"/>
        <end position="467"/>
    </location>
</feature>
<dbReference type="InterPro" id="IPR035965">
    <property type="entry name" value="PAS-like_dom_sf"/>
</dbReference>
<dbReference type="InterPro" id="IPR000014">
    <property type="entry name" value="PAS"/>
</dbReference>
<keyword evidence="3" id="KW-0597">Phosphoprotein</keyword>
<dbReference type="OrthoDB" id="9816309at2"/>
<dbReference type="Gene3D" id="3.40.50.180">
    <property type="entry name" value="Methylesterase CheB, C-terminal domain"/>
    <property type="match status" value="1"/>
</dbReference>
<dbReference type="InterPro" id="IPR000700">
    <property type="entry name" value="PAS-assoc_C"/>
</dbReference>
<dbReference type="Pfam" id="PF13596">
    <property type="entry name" value="PAS_10"/>
    <property type="match status" value="1"/>
</dbReference>
<feature type="active site" evidence="12">
    <location>
        <position position="40"/>
    </location>
</feature>
<dbReference type="SMART" id="SM00091">
    <property type="entry name" value="PAS"/>
    <property type="match status" value="2"/>
</dbReference>
<dbReference type="GO" id="GO:0006935">
    <property type="term" value="P:chemotaxis"/>
    <property type="evidence" value="ECO:0007669"/>
    <property type="project" value="UniProtKB-UniRule"/>
</dbReference>
<comment type="caution">
    <text evidence="18">The sequence shown here is derived from an EMBL/GenBank/DDBJ whole genome shotgun (WGS) entry which is preliminary data.</text>
</comment>
<feature type="region of interest" description="Disordered" evidence="14">
    <location>
        <begin position="481"/>
        <end position="500"/>
    </location>
</feature>
<dbReference type="Proteomes" id="UP000471435">
    <property type="component" value="Unassembled WGS sequence"/>
</dbReference>
<keyword evidence="7" id="KW-0808">Transferase</keyword>
<dbReference type="PROSITE" id="PS50123">
    <property type="entry name" value="CHER"/>
    <property type="match status" value="1"/>
</dbReference>
<dbReference type="InterPro" id="IPR036804">
    <property type="entry name" value="CheR_N_sf"/>
</dbReference>
<keyword evidence="12" id="KW-0145">Chemotaxis</keyword>
<evidence type="ECO:0000256" key="2">
    <source>
        <dbReference type="ARBA" id="ARBA00001541"/>
    </source>
</evidence>
<keyword evidence="4" id="KW-0489">Methyltransferase</keyword>
<dbReference type="AlphaFoldDB" id="A0A6I4V668"/>
<dbReference type="PROSITE" id="PS50122">
    <property type="entry name" value="CHEB"/>
    <property type="match status" value="1"/>
</dbReference>
<keyword evidence="13" id="KW-0175">Coiled coil</keyword>
<evidence type="ECO:0000256" key="8">
    <source>
        <dbReference type="ARBA" id="ARBA00022691"/>
    </source>
</evidence>
<dbReference type="SUPFAM" id="SSF53335">
    <property type="entry name" value="S-adenosyl-L-methionine-dependent methyltransferases"/>
    <property type="match status" value="1"/>
</dbReference>
<dbReference type="CDD" id="cd16434">
    <property type="entry name" value="CheB-CheR_fusion"/>
    <property type="match status" value="1"/>
</dbReference>
<dbReference type="PANTHER" id="PTHR24422:SF27">
    <property type="entry name" value="PROTEIN-GLUTAMATE O-METHYLTRANSFERASE"/>
    <property type="match status" value="1"/>
</dbReference>
<keyword evidence="10" id="KW-0418">Kinase</keyword>
<proteinExistence type="predicted"/>
<feature type="domain" description="CheB-type methylesterase" evidence="16">
    <location>
        <begin position="4"/>
        <end position="190"/>
    </location>
</feature>
<dbReference type="GO" id="GO:0005524">
    <property type="term" value="F:ATP binding"/>
    <property type="evidence" value="ECO:0007669"/>
    <property type="project" value="UniProtKB-KW"/>
</dbReference>
<keyword evidence="6" id="KW-0288">FMN</keyword>
<dbReference type="InterPro" id="IPR050903">
    <property type="entry name" value="Bact_Chemotaxis_MeTrfase"/>
</dbReference>
<evidence type="ECO:0000256" key="5">
    <source>
        <dbReference type="ARBA" id="ARBA00022630"/>
    </source>
</evidence>
<keyword evidence="19" id="KW-1185">Reference proteome</keyword>
<comment type="catalytic activity">
    <reaction evidence="2">
        <text>L-glutamyl-[protein] + S-adenosyl-L-methionine = [protein]-L-glutamate 5-O-methyl ester + S-adenosyl-L-homocysteine</text>
        <dbReference type="Rhea" id="RHEA:24452"/>
        <dbReference type="Rhea" id="RHEA-COMP:10208"/>
        <dbReference type="Rhea" id="RHEA-COMP:10311"/>
        <dbReference type="ChEBI" id="CHEBI:29973"/>
        <dbReference type="ChEBI" id="CHEBI:57856"/>
        <dbReference type="ChEBI" id="CHEBI:59789"/>
        <dbReference type="ChEBI" id="CHEBI:82795"/>
        <dbReference type="EC" id="2.1.1.80"/>
    </reaction>
</comment>
<dbReference type="Gene3D" id="1.10.155.10">
    <property type="entry name" value="Chemotaxis receptor methyltransferase CheR, N-terminal domain"/>
    <property type="match status" value="1"/>
</dbReference>
<dbReference type="EMBL" id="WTYP01000002">
    <property type="protein sequence ID" value="MXP48300.1"/>
    <property type="molecule type" value="Genomic_DNA"/>
</dbReference>
<evidence type="ECO:0000256" key="9">
    <source>
        <dbReference type="ARBA" id="ARBA00022741"/>
    </source>
</evidence>
<keyword evidence="5" id="KW-0285">Flavoprotein</keyword>
<dbReference type="InterPro" id="IPR022641">
    <property type="entry name" value="CheR_N"/>
</dbReference>
<accession>A0A6I4V668</accession>
<dbReference type="SUPFAM" id="SSF55785">
    <property type="entry name" value="PYP-like sensor domain (PAS domain)"/>
    <property type="match status" value="2"/>
</dbReference>
<dbReference type="Pfam" id="PF01739">
    <property type="entry name" value="CheR"/>
    <property type="match status" value="1"/>
</dbReference>
<evidence type="ECO:0000256" key="10">
    <source>
        <dbReference type="ARBA" id="ARBA00022777"/>
    </source>
</evidence>
<dbReference type="InterPro" id="IPR035909">
    <property type="entry name" value="CheB_C"/>
</dbReference>
<dbReference type="GO" id="GO:0005737">
    <property type="term" value="C:cytoplasm"/>
    <property type="evidence" value="ECO:0007669"/>
    <property type="project" value="InterPro"/>
</dbReference>
<protein>
    <submittedName>
        <fullName evidence="18">Chemotaxis protein</fullName>
    </submittedName>
</protein>
<dbReference type="SMART" id="SM00911">
    <property type="entry name" value="HWE_HK"/>
    <property type="match status" value="1"/>
</dbReference>
<dbReference type="SMART" id="SM00138">
    <property type="entry name" value="MeTrc"/>
    <property type="match status" value="1"/>
</dbReference>
<dbReference type="InterPro" id="IPR036890">
    <property type="entry name" value="HATPase_C_sf"/>
</dbReference>
<dbReference type="RefSeq" id="WP_160731748.1">
    <property type="nucleotide sequence ID" value="NZ_WTYP01000002.1"/>
</dbReference>
<dbReference type="GO" id="GO:0000156">
    <property type="term" value="F:phosphorelay response regulator activity"/>
    <property type="evidence" value="ECO:0007669"/>
    <property type="project" value="InterPro"/>
</dbReference>
<dbReference type="Gene3D" id="3.40.50.150">
    <property type="entry name" value="Vaccinia Virus protein VP39"/>
    <property type="match status" value="1"/>
</dbReference>
<evidence type="ECO:0000256" key="3">
    <source>
        <dbReference type="ARBA" id="ARBA00022553"/>
    </source>
</evidence>
<organism evidence="18 19">
    <name type="scientific">Pontixanthobacter luteolus</name>
    <dbReference type="NCBI Taxonomy" id="295089"/>
    <lineage>
        <taxon>Bacteria</taxon>
        <taxon>Pseudomonadati</taxon>
        <taxon>Pseudomonadota</taxon>
        <taxon>Alphaproteobacteria</taxon>
        <taxon>Sphingomonadales</taxon>
        <taxon>Erythrobacteraceae</taxon>
        <taxon>Pontixanthobacter</taxon>
    </lineage>
</organism>
<evidence type="ECO:0000313" key="19">
    <source>
        <dbReference type="Proteomes" id="UP000471435"/>
    </source>
</evidence>
<evidence type="ECO:0000259" key="17">
    <source>
        <dbReference type="PROSITE" id="PS50123"/>
    </source>
</evidence>
<dbReference type="PRINTS" id="PR00996">
    <property type="entry name" value="CHERMTFRASE"/>
</dbReference>
<dbReference type="InterPro" id="IPR000673">
    <property type="entry name" value="Sig_transdc_resp-reg_Me-estase"/>
</dbReference>
<reference evidence="18 19" key="1">
    <citation type="submission" date="2019-12" db="EMBL/GenBank/DDBJ databases">
        <title>Genomic-based taxomic classification of the family Erythrobacteraceae.</title>
        <authorList>
            <person name="Xu L."/>
        </authorList>
    </citation>
    <scope>NUCLEOTIDE SEQUENCE [LARGE SCALE GENOMIC DNA]</scope>
    <source>
        <strain evidence="18 19">SW-109</strain>
    </source>
</reference>
<dbReference type="Pfam" id="PF03705">
    <property type="entry name" value="CheR_N"/>
    <property type="match status" value="1"/>
</dbReference>
<dbReference type="Gene3D" id="3.30.565.10">
    <property type="entry name" value="Histidine kinase-like ATPase, C-terminal domain"/>
    <property type="match status" value="1"/>
</dbReference>
<evidence type="ECO:0000256" key="14">
    <source>
        <dbReference type="SAM" id="MobiDB-lite"/>
    </source>
</evidence>
<evidence type="ECO:0000259" key="16">
    <source>
        <dbReference type="PROSITE" id="PS50122"/>
    </source>
</evidence>
<dbReference type="PROSITE" id="PS50113">
    <property type="entry name" value="PAC"/>
    <property type="match status" value="1"/>
</dbReference>
<evidence type="ECO:0000313" key="18">
    <source>
        <dbReference type="EMBL" id="MXP48300.1"/>
    </source>
</evidence>
<dbReference type="InterPro" id="IPR011102">
    <property type="entry name" value="Sig_transdc_His_kinase_HWE"/>
</dbReference>
<dbReference type="InterPro" id="IPR000780">
    <property type="entry name" value="CheR_MeTrfase"/>
</dbReference>
<dbReference type="GO" id="GO:0032259">
    <property type="term" value="P:methylation"/>
    <property type="evidence" value="ECO:0007669"/>
    <property type="project" value="UniProtKB-KW"/>
</dbReference>
<name>A0A6I4V668_9SPHN</name>
<evidence type="ECO:0000259" key="15">
    <source>
        <dbReference type="PROSITE" id="PS50113"/>
    </source>
</evidence>
<dbReference type="PANTHER" id="PTHR24422">
    <property type="entry name" value="CHEMOTAXIS PROTEIN METHYLTRANSFERASE"/>
    <property type="match status" value="1"/>
</dbReference>
<dbReference type="Pfam" id="PF07536">
    <property type="entry name" value="HWE_HK"/>
    <property type="match status" value="1"/>
</dbReference>
<dbReference type="InterPro" id="IPR029063">
    <property type="entry name" value="SAM-dependent_MTases_sf"/>
</dbReference>
<sequence>MEEPVPVVGVGASAGGLEALREMFQGFTDPTGMAFVVVQHLDPTHESLMAQLIERYTLMTVKQAEGGEPLEMDHVYVIPPGHGLAVHDNVLQLTEFTDPRGMRRPIDDFFESLAEDRQRLAACVILSGTGADGSRGLRAIKEHGGLCIAQQPDTARYDGMPVSAIGTGLVDIECQPSEIIDSLRKFFDRNPDGRGLEDEASEVIDNIDELCEILREEVGHDFSGYKRATLVRRIARRMQVLGTEDAREYVKRVRADHEECGALFRDLLINVTKFFRDTQEFETLRRDVIEPMVENSRNASELRIWIAGCSSGEEAYTIAMMFAAASKRLDVFPYIQIFATDIDEKMLSIARSGTYPLSALDDIPQEYRSAYTICSSDSFTIAPKIRDMVRFSLHNLVRDPPFSNIDLVSCRNLLIYFDDALQQQVLPLFHFSLRNDGYLFLGSSEAIGRFDDLYEIVDQSARLFKRKDVKSRYTMQASRSRPATFTKRVQTETSQSVPRSNPTEIAALKRIADKYAPVSLLLDEEGILLERWGSAGKFLNFPDRLERNIHVPSLARPGLRELVGPMLREVRGTNRRVIKRDVEIATEFGRLPTTVVCEPVNEVAYLLVLRDTGSVEPFGEDFGEDFEVEDGQLRFLEEELQSTRHRLRSTVEELETTNEELKSSNEEMMSMNEELQSTNEELTTVNDELKNKVDQVTVAHADLKNFFDSTDMVVMVVDADLKIRSFTEAAGSIFAISSADIDRPLSSIETQLDDQQYVSLASKAAEQGRVSEYRSQVSADGRQFIGRVVPYQNLDGSIEGATLVFTDVTKALALESDLQQERERLRLALEVAGIGIWEYEPSTDRTVLDATERSLLGLNEDDEGATMEPILAKLPSADRDRINSSLRKAMDGDEDFDEVFRVPLADGSYRWLHGLGRRLSLTDMKKFIGVTYDITSEREILEQREMMISEMNHRVKNLFAVISAMISITSAEADEVGEFANDLRKRIYALGQSHALTNRSSKAEQISLEVLIETVVSPTLSSQDFKTSGGAIEVKTSQLTPLALIFHEWATNASKYGALSIPDGKLHVDWKVEGQRVLLKWEESGFRSETDISSGFGTRLIEATVRQLKGTIEGHRSDNGYIRTLTFDLLPEGA</sequence>
<evidence type="ECO:0000256" key="6">
    <source>
        <dbReference type="ARBA" id="ARBA00022643"/>
    </source>
</evidence>
<feature type="active site" evidence="12">
    <location>
        <position position="13"/>
    </location>
</feature>
<evidence type="ECO:0000256" key="11">
    <source>
        <dbReference type="ARBA" id="ARBA00022840"/>
    </source>
</evidence>
<dbReference type="InterPro" id="IPR022642">
    <property type="entry name" value="CheR_C"/>
</dbReference>
<evidence type="ECO:0000256" key="4">
    <source>
        <dbReference type="ARBA" id="ARBA00022603"/>
    </source>
</evidence>
<dbReference type="SUPFAM" id="SSF52738">
    <property type="entry name" value="Methylesterase CheB, C-terminal domain"/>
    <property type="match status" value="1"/>
</dbReference>
<keyword evidence="9" id="KW-0547">Nucleotide-binding</keyword>
<gene>
    <name evidence="18" type="ORF">GRI43_12965</name>
</gene>
<dbReference type="GO" id="GO:0008983">
    <property type="term" value="F:protein-glutamate O-methyltransferase activity"/>
    <property type="evidence" value="ECO:0007669"/>
    <property type="project" value="UniProtKB-EC"/>
</dbReference>
<feature type="coiled-coil region" evidence="13">
    <location>
        <begin position="633"/>
        <end position="699"/>
    </location>
</feature>
<feature type="domain" description="PAC" evidence="15">
    <location>
        <begin position="769"/>
        <end position="820"/>
    </location>
</feature>
<dbReference type="Pfam" id="PF01339">
    <property type="entry name" value="CheB_methylest"/>
    <property type="match status" value="1"/>
</dbReference>
<evidence type="ECO:0000256" key="7">
    <source>
        <dbReference type="ARBA" id="ARBA00022679"/>
    </source>
</evidence>
<evidence type="ECO:0000256" key="13">
    <source>
        <dbReference type="SAM" id="Coils"/>
    </source>
</evidence>
<evidence type="ECO:0000256" key="12">
    <source>
        <dbReference type="PROSITE-ProRule" id="PRU00050"/>
    </source>
</evidence>
<evidence type="ECO:0000256" key="1">
    <source>
        <dbReference type="ARBA" id="ARBA00000085"/>
    </source>
</evidence>
<dbReference type="SUPFAM" id="SSF47757">
    <property type="entry name" value="Chemotaxis receptor methyltransferase CheR, N-terminal domain"/>
    <property type="match status" value="1"/>
</dbReference>
<dbReference type="GO" id="GO:0004673">
    <property type="term" value="F:protein histidine kinase activity"/>
    <property type="evidence" value="ECO:0007669"/>
    <property type="project" value="UniProtKB-EC"/>
</dbReference>